<evidence type="ECO:0000256" key="1">
    <source>
        <dbReference type="SAM" id="MobiDB-lite"/>
    </source>
</evidence>
<sequence>MSVSVPSVDLTIGGFSSRPPEGSEPQVDLHVPARSCSLEIGVSKSVLAVDCARDVGHMDVESEKCSDAVKDDLLDHDRPPTGLID</sequence>
<evidence type="ECO:0000313" key="2">
    <source>
        <dbReference type="EMBL" id="KAK9027814.1"/>
    </source>
</evidence>
<protein>
    <submittedName>
        <fullName evidence="2">Uncharacterized protein</fullName>
    </submittedName>
</protein>
<dbReference type="Proteomes" id="UP001396334">
    <property type="component" value="Unassembled WGS sequence"/>
</dbReference>
<accession>A0ABR2SS94</accession>
<feature type="region of interest" description="Disordered" evidence="1">
    <location>
        <begin position="1"/>
        <end position="27"/>
    </location>
</feature>
<organism evidence="2 3">
    <name type="scientific">Hibiscus sabdariffa</name>
    <name type="common">roselle</name>
    <dbReference type="NCBI Taxonomy" id="183260"/>
    <lineage>
        <taxon>Eukaryota</taxon>
        <taxon>Viridiplantae</taxon>
        <taxon>Streptophyta</taxon>
        <taxon>Embryophyta</taxon>
        <taxon>Tracheophyta</taxon>
        <taxon>Spermatophyta</taxon>
        <taxon>Magnoliopsida</taxon>
        <taxon>eudicotyledons</taxon>
        <taxon>Gunneridae</taxon>
        <taxon>Pentapetalae</taxon>
        <taxon>rosids</taxon>
        <taxon>malvids</taxon>
        <taxon>Malvales</taxon>
        <taxon>Malvaceae</taxon>
        <taxon>Malvoideae</taxon>
        <taxon>Hibiscus</taxon>
    </lineage>
</organism>
<reference evidence="2 3" key="1">
    <citation type="journal article" date="2024" name="G3 (Bethesda)">
        <title>Genome assembly of Hibiscus sabdariffa L. provides insights into metabolisms of medicinal natural products.</title>
        <authorList>
            <person name="Kim T."/>
        </authorList>
    </citation>
    <scope>NUCLEOTIDE SEQUENCE [LARGE SCALE GENOMIC DNA]</scope>
    <source>
        <strain evidence="2">TK-2024</strain>
        <tissue evidence="2">Old leaves</tissue>
    </source>
</reference>
<keyword evidence="3" id="KW-1185">Reference proteome</keyword>
<name>A0ABR2SS94_9ROSI</name>
<gene>
    <name evidence="2" type="ORF">V6N11_067636</name>
</gene>
<proteinExistence type="predicted"/>
<dbReference type="EMBL" id="JBBPBN010000012">
    <property type="protein sequence ID" value="KAK9027814.1"/>
    <property type="molecule type" value="Genomic_DNA"/>
</dbReference>
<evidence type="ECO:0000313" key="3">
    <source>
        <dbReference type="Proteomes" id="UP001396334"/>
    </source>
</evidence>
<comment type="caution">
    <text evidence="2">The sequence shown here is derived from an EMBL/GenBank/DDBJ whole genome shotgun (WGS) entry which is preliminary data.</text>
</comment>